<feature type="region of interest" description="Disordered" evidence="10">
    <location>
        <begin position="957"/>
        <end position="978"/>
    </location>
</feature>
<reference evidence="12" key="1">
    <citation type="submission" date="2020-08" db="EMBL/GenBank/DDBJ databases">
        <title>Multicomponent nature underlies the extraordinary mechanical properties of spider dragline silk.</title>
        <authorList>
            <person name="Kono N."/>
            <person name="Nakamura H."/>
            <person name="Mori M."/>
            <person name="Yoshida Y."/>
            <person name="Ohtoshi R."/>
            <person name="Malay A.D."/>
            <person name="Moran D.A.P."/>
            <person name="Tomita M."/>
            <person name="Numata K."/>
            <person name="Arakawa K."/>
        </authorList>
    </citation>
    <scope>NUCLEOTIDE SEQUENCE</scope>
</reference>
<feature type="domain" description="DUF1899" evidence="11">
    <location>
        <begin position="52"/>
        <end position="116"/>
    </location>
</feature>
<dbReference type="SUPFAM" id="SSF50978">
    <property type="entry name" value="WD40 repeat-like"/>
    <property type="match status" value="2"/>
</dbReference>
<dbReference type="SMART" id="SM01166">
    <property type="entry name" value="DUF1899"/>
    <property type="match status" value="2"/>
</dbReference>
<evidence type="ECO:0000256" key="10">
    <source>
        <dbReference type="SAM" id="MobiDB-lite"/>
    </source>
</evidence>
<dbReference type="SMART" id="SM00320">
    <property type="entry name" value="WD40"/>
    <property type="match status" value="7"/>
</dbReference>
<name>A0A8X6T3R5_NEPPI</name>
<dbReference type="GO" id="GO:0030036">
    <property type="term" value="P:actin cytoskeleton organization"/>
    <property type="evidence" value="ECO:0007669"/>
    <property type="project" value="UniProtKB-ARBA"/>
</dbReference>
<feature type="region of interest" description="Disordered" evidence="10">
    <location>
        <begin position="448"/>
        <end position="467"/>
    </location>
</feature>
<feature type="compositionally biased region" description="Pro residues" evidence="10">
    <location>
        <begin position="499"/>
        <end position="508"/>
    </location>
</feature>
<dbReference type="Pfam" id="PF08953">
    <property type="entry name" value="DUF1899"/>
    <property type="match status" value="2"/>
</dbReference>
<dbReference type="FunFam" id="2.130.10.10:FF:001013">
    <property type="entry name" value="Coronin"/>
    <property type="match status" value="1"/>
</dbReference>
<evidence type="ECO:0000256" key="2">
    <source>
        <dbReference type="ARBA" id="ARBA00009482"/>
    </source>
</evidence>
<keyword evidence="6" id="KW-0009">Actin-binding</keyword>
<protein>
    <recommendedName>
        <fullName evidence="9">Coronin</fullName>
    </recommendedName>
</protein>
<evidence type="ECO:0000256" key="3">
    <source>
        <dbReference type="ARBA" id="ARBA00022490"/>
    </source>
</evidence>
<evidence type="ECO:0000256" key="6">
    <source>
        <dbReference type="ARBA" id="ARBA00023203"/>
    </source>
</evidence>
<feature type="repeat" description="WD" evidence="8">
    <location>
        <begin position="728"/>
        <end position="769"/>
    </location>
</feature>
<dbReference type="InterPro" id="IPR015943">
    <property type="entry name" value="WD40/YVTN_repeat-like_dom_sf"/>
</dbReference>
<accession>A0A8X6T3R5</accession>
<dbReference type="EMBL" id="BMAW01095747">
    <property type="protein sequence ID" value="GFS71630.1"/>
    <property type="molecule type" value="Genomic_DNA"/>
</dbReference>
<comment type="caution">
    <text evidence="12">The sequence shown here is derived from an EMBL/GenBank/DDBJ whole genome shotgun (WGS) entry which is preliminary data.</text>
</comment>
<dbReference type="GO" id="GO:0003779">
    <property type="term" value="F:actin binding"/>
    <property type="evidence" value="ECO:0007669"/>
    <property type="project" value="UniProtKB-KW"/>
</dbReference>
<dbReference type="SMART" id="SM01167">
    <property type="entry name" value="DUF1900"/>
    <property type="match status" value="2"/>
</dbReference>
<comment type="subcellular location">
    <subcellularLocation>
        <location evidence="1">Cytoplasm</location>
    </subcellularLocation>
</comment>
<gene>
    <name evidence="12" type="primary">Coro7</name>
    <name evidence="12" type="ORF">NPIL_620592</name>
</gene>
<evidence type="ECO:0000256" key="7">
    <source>
        <dbReference type="ARBA" id="ARBA00024838"/>
    </source>
</evidence>
<evidence type="ECO:0000256" key="5">
    <source>
        <dbReference type="ARBA" id="ARBA00022737"/>
    </source>
</evidence>
<dbReference type="Gene3D" id="2.130.10.10">
    <property type="entry name" value="YVTN repeat-like/Quinoprotein amine dehydrogenase"/>
    <property type="match status" value="2"/>
</dbReference>
<comment type="similarity">
    <text evidence="2 9">Belongs to the WD repeat coronin family.</text>
</comment>
<dbReference type="PANTHER" id="PTHR10856:SF20">
    <property type="entry name" value="CORONIN-7"/>
    <property type="match status" value="1"/>
</dbReference>
<evidence type="ECO:0000313" key="13">
    <source>
        <dbReference type="Proteomes" id="UP000887013"/>
    </source>
</evidence>
<dbReference type="Pfam" id="PF00400">
    <property type="entry name" value="WD40"/>
    <property type="match status" value="4"/>
</dbReference>
<keyword evidence="13" id="KW-1185">Reference proteome</keyword>
<feature type="repeat" description="WD" evidence="8">
    <location>
        <begin position="685"/>
        <end position="727"/>
    </location>
</feature>
<keyword evidence="3" id="KW-0963">Cytoplasm</keyword>
<feature type="domain" description="DUF1899" evidence="11">
    <location>
        <begin position="559"/>
        <end position="625"/>
    </location>
</feature>
<evidence type="ECO:0000313" key="12">
    <source>
        <dbReference type="EMBL" id="GFS71630.1"/>
    </source>
</evidence>
<dbReference type="InterPro" id="IPR001680">
    <property type="entry name" value="WD40_rpt"/>
</dbReference>
<dbReference type="InterPro" id="IPR036322">
    <property type="entry name" value="WD40_repeat_dom_sf"/>
</dbReference>
<keyword evidence="4 8" id="KW-0853">WD repeat</keyword>
<sequence length="1047" mass="115829">MSAKTEIDVLKASGEIGELAENTPSLSTKDIPDSPVEDTDNSKNFKKFIMWRFKPSKYKNAVPKIPKKGEGWITDISVGSVPSYGNHIKASSLLTAFNVDSGGGGNLGILSLNDTGSKSKDLSLLHAHAEFITDFDFCPYDDEILVTVSQDHHIKLWRITENSLNSNVPRNPEVDILASNKVEVVKFHPQADCIVSTGEGSAIQLWDVNKKQSIFADSSHQDTVQSISWRYSGDILASSGKDKKLRLWDPRDSSNCQVADSHSNNRDSRVVWLGDTDQLLSTGFGSGREREVLLRDIRKLHEPVASYSGDSSLGVYIPLFDPDTNMLFLVAKADTAISFWEILDHAPFLQEATKYLGEIQAKGAALVPKRALEVMDGEVNRLLLLGQNCIVPISYQVPRKSYREFHSDLFPDTFSPEPSLTSTQWQAGEKAKVTKVSLMPSKTGKSLIKTNHHLGFGPKKEVLNSSVKDPVMNESNQEISVSSETEKSDAKKSTKPQPARKPSPPVKPKPVNIETKVKPSSPILTPKYVDSVKQSFNNKETSESDKKTPSPAVKRSTRTFGMRVSKFRHLNGNIFPKEFHITDLPTLTRTVPGESNGFDANDKRVALPIGAAGNFLAVLELSNSGRSAPAADMPGVLTTATVMDFGWDPFDSSRLAVVCDTGDIQIWIVPEGGLQEKLEEPFLCFKAHSEKASIVKFHPCAKDIIATASSDLTVRVWDLSTQEEKFCLKGHLDQILNLAWSPNGQFIATVSKDQKIRIFDPRSSSEAIKEGPGPQGTRGARIVWVLNSTCLAVTGFSKVSERQIYLHDCNDLTNIIGDIGLDVSPATLIPHYDEDSSTLFLSGKGDSVIFAYEVATDTPYFHPLSHYKCNNPHQCISFLPKFVCNVQEVEFSRAIRLTASTIEPISFHVPRLRSEYFQDDLFPPTRKTWEPSMTSLEWLAGCNKPVEVLDMKPIEMTPLSEAPPPVKAGSNKTSSNDSPRIAFEGEVVLQSSLAFLQNSKEKEEKIKQSMSSQCELQQSSLPQDAFEGVDPNEWEEEEKEHSQQNNL</sequence>
<evidence type="ECO:0000256" key="1">
    <source>
        <dbReference type="ARBA" id="ARBA00004496"/>
    </source>
</evidence>
<dbReference type="AlphaFoldDB" id="A0A8X6T3R5"/>
<proteinExistence type="inferred from homology"/>
<dbReference type="PROSITE" id="PS50082">
    <property type="entry name" value="WD_REPEATS_2"/>
    <property type="match status" value="5"/>
</dbReference>
<dbReference type="Pfam" id="PF16300">
    <property type="entry name" value="WD40_4"/>
    <property type="match status" value="2"/>
</dbReference>
<organism evidence="12 13">
    <name type="scientific">Nephila pilipes</name>
    <name type="common">Giant wood spider</name>
    <name type="synonym">Nephila maculata</name>
    <dbReference type="NCBI Taxonomy" id="299642"/>
    <lineage>
        <taxon>Eukaryota</taxon>
        <taxon>Metazoa</taxon>
        <taxon>Ecdysozoa</taxon>
        <taxon>Arthropoda</taxon>
        <taxon>Chelicerata</taxon>
        <taxon>Arachnida</taxon>
        <taxon>Araneae</taxon>
        <taxon>Araneomorphae</taxon>
        <taxon>Entelegynae</taxon>
        <taxon>Araneoidea</taxon>
        <taxon>Nephilidae</taxon>
        <taxon>Nephila</taxon>
    </lineage>
</organism>
<feature type="repeat" description="WD" evidence="8">
    <location>
        <begin position="217"/>
        <end position="258"/>
    </location>
</feature>
<dbReference type="OrthoDB" id="6414464at2759"/>
<dbReference type="InterPro" id="IPR019775">
    <property type="entry name" value="WD40_repeat_CS"/>
</dbReference>
<feature type="compositionally biased region" description="Polar residues" evidence="10">
    <location>
        <begin position="1008"/>
        <end position="1022"/>
    </location>
</feature>
<feature type="repeat" description="WD" evidence="8">
    <location>
        <begin position="179"/>
        <end position="216"/>
    </location>
</feature>
<evidence type="ECO:0000256" key="8">
    <source>
        <dbReference type="PROSITE-ProRule" id="PRU00221"/>
    </source>
</evidence>
<feature type="region of interest" description="Disordered" evidence="10">
    <location>
        <begin position="475"/>
        <end position="556"/>
    </location>
</feature>
<keyword evidence="5 9" id="KW-0677">Repeat</keyword>
<feature type="region of interest" description="Disordered" evidence="10">
    <location>
        <begin position="999"/>
        <end position="1047"/>
    </location>
</feature>
<dbReference type="FunFam" id="2.130.10.10:FF:000076">
    <property type="entry name" value="Coronin"/>
    <property type="match status" value="1"/>
</dbReference>
<dbReference type="Proteomes" id="UP000887013">
    <property type="component" value="Unassembled WGS sequence"/>
</dbReference>
<feature type="repeat" description="WD" evidence="8">
    <location>
        <begin position="125"/>
        <end position="167"/>
    </location>
</feature>
<dbReference type="InterPro" id="IPR015505">
    <property type="entry name" value="Coronin"/>
</dbReference>
<dbReference type="PANTHER" id="PTHR10856">
    <property type="entry name" value="CORONIN"/>
    <property type="match status" value="1"/>
</dbReference>
<dbReference type="PROSITE" id="PS00678">
    <property type="entry name" value="WD_REPEATS_1"/>
    <property type="match status" value="1"/>
</dbReference>
<evidence type="ECO:0000256" key="9">
    <source>
        <dbReference type="RuleBase" id="RU280818"/>
    </source>
</evidence>
<comment type="function">
    <text evidence="7">F-actin regulator involved in anterograde Golgi to endosome transport: upon ubiquitination via 'Lys-33'-linked ubiquitin chains by the BCR(KLHL20) E3 ubiquitin ligase complex, interacts with EPS15 and localizes to the trans-Golgi network, where it promotes actin polymerization, thereby facilitating post-Golgi trafficking. May play a role in the maintenance of the Golgi apparatus morphology.</text>
</comment>
<dbReference type="GO" id="GO:0005737">
    <property type="term" value="C:cytoplasm"/>
    <property type="evidence" value="ECO:0007669"/>
    <property type="project" value="UniProtKB-SubCell"/>
</dbReference>
<evidence type="ECO:0000259" key="11">
    <source>
        <dbReference type="SMART" id="SM01166"/>
    </source>
</evidence>
<dbReference type="InterPro" id="IPR015048">
    <property type="entry name" value="DUF1899"/>
</dbReference>
<dbReference type="PROSITE" id="PS50294">
    <property type="entry name" value="WD_REPEATS_REGION"/>
    <property type="match status" value="3"/>
</dbReference>
<evidence type="ECO:0000256" key="4">
    <source>
        <dbReference type="ARBA" id="ARBA00022574"/>
    </source>
</evidence>